<evidence type="ECO:0000256" key="1">
    <source>
        <dbReference type="SAM" id="MobiDB-lite"/>
    </source>
</evidence>
<reference evidence="2" key="1">
    <citation type="submission" date="2019-08" db="EMBL/GenBank/DDBJ databases">
        <authorList>
            <person name="Kucharzyk K."/>
            <person name="Murdoch R.W."/>
            <person name="Higgins S."/>
            <person name="Loffler F."/>
        </authorList>
    </citation>
    <scope>NUCLEOTIDE SEQUENCE</scope>
</reference>
<dbReference type="EMBL" id="VSSQ01056118">
    <property type="protein sequence ID" value="MPN09979.1"/>
    <property type="molecule type" value="Genomic_DNA"/>
</dbReference>
<dbReference type="AlphaFoldDB" id="A0A645F9H5"/>
<proteinExistence type="predicted"/>
<accession>A0A645F9H5</accession>
<protein>
    <submittedName>
        <fullName evidence="2">Uncharacterized protein</fullName>
    </submittedName>
</protein>
<gene>
    <name evidence="2" type="ORF">SDC9_157272</name>
</gene>
<sequence length="94" mass="9933">MDESPEAAALVRRAIGEAGRVVDGDAAHTGLPAASADAVIGEALLTMQTDRGKTAIIDEAVEAARQQAERAALAEQRARAQRRRTNKQPPDSDE</sequence>
<feature type="region of interest" description="Disordered" evidence="1">
    <location>
        <begin position="68"/>
        <end position="94"/>
    </location>
</feature>
<comment type="caution">
    <text evidence="2">The sequence shown here is derived from an EMBL/GenBank/DDBJ whole genome shotgun (WGS) entry which is preliminary data.</text>
</comment>
<organism evidence="2">
    <name type="scientific">bioreactor metagenome</name>
    <dbReference type="NCBI Taxonomy" id="1076179"/>
    <lineage>
        <taxon>unclassified sequences</taxon>
        <taxon>metagenomes</taxon>
        <taxon>ecological metagenomes</taxon>
    </lineage>
</organism>
<name>A0A645F9H5_9ZZZZ</name>
<evidence type="ECO:0000313" key="2">
    <source>
        <dbReference type="EMBL" id="MPN09979.1"/>
    </source>
</evidence>